<dbReference type="Proteomes" id="UP000280346">
    <property type="component" value="Unassembled WGS sequence"/>
</dbReference>
<protein>
    <submittedName>
        <fullName evidence="1">Uncharacterized protein</fullName>
    </submittedName>
</protein>
<organism evidence="1 2">
    <name type="scientific">Azospirillum doebereinerae</name>
    <dbReference type="NCBI Taxonomy" id="92933"/>
    <lineage>
        <taxon>Bacteria</taxon>
        <taxon>Pseudomonadati</taxon>
        <taxon>Pseudomonadota</taxon>
        <taxon>Alphaproteobacteria</taxon>
        <taxon>Rhodospirillales</taxon>
        <taxon>Azospirillaceae</taxon>
        <taxon>Azospirillum</taxon>
    </lineage>
</organism>
<reference evidence="1 2" key="1">
    <citation type="submission" date="2018-12" db="EMBL/GenBank/DDBJ databases">
        <authorList>
            <person name="Yang Y."/>
        </authorList>
    </citation>
    <scope>NUCLEOTIDE SEQUENCE [LARGE SCALE GENOMIC DNA]</scope>
    <source>
        <strain evidence="1 2">GSF71</strain>
    </source>
</reference>
<comment type="caution">
    <text evidence="1">The sequence shown here is derived from an EMBL/GenBank/DDBJ whole genome shotgun (WGS) entry which is preliminary data.</text>
</comment>
<dbReference type="EMBL" id="RZIJ01000019">
    <property type="protein sequence ID" value="RUQ66836.1"/>
    <property type="molecule type" value="Genomic_DNA"/>
</dbReference>
<evidence type="ECO:0000313" key="1">
    <source>
        <dbReference type="EMBL" id="RUQ66836.1"/>
    </source>
</evidence>
<name>A0A3S0WJW6_9PROT</name>
<keyword evidence="2" id="KW-1185">Reference proteome</keyword>
<proteinExistence type="predicted"/>
<dbReference type="AlphaFoldDB" id="A0A3S0WJW6"/>
<evidence type="ECO:0000313" key="2">
    <source>
        <dbReference type="Proteomes" id="UP000280346"/>
    </source>
</evidence>
<gene>
    <name evidence="1" type="ORF">EJ913_21870</name>
</gene>
<sequence>MDRNSDGDGDGVTVLEENGSFRLVASEGRYAVVETRGGRVYGVPSDETGGRDGAADDAEGVEAVARWTAEADARALLANLAARGDQLARDLR</sequence>
<accession>A0A3S0WJW6</accession>
<dbReference type="RefSeq" id="WP_127001849.1">
    <property type="nucleotide sequence ID" value="NZ_JBNPXW010000016.1"/>
</dbReference>
<dbReference type="OrthoDB" id="7306304at2"/>